<protein>
    <submittedName>
        <fullName evidence="2">Uncharacterized protein</fullName>
    </submittedName>
</protein>
<keyword evidence="1" id="KW-1185">Reference proteome</keyword>
<proteinExistence type="predicted"/>
<dbReference type="Proteomes" id="UP000095287">
    <property type="component" value="Unplaced"/>
</dbReference>
<accession>A0A1I7YW44</accession>
<organism evidence="1 2">
    <name type="scientific">Steinernema glaseri</name>
    <dbReference type="NCBI Taxonomy" id="37863"/>
    <lineage>
        <taxon>Eukaryota</taxon>
        <taxon>Metazoa</taxon>
        <taxon>Ecdysozoa</taxon>
        <taxon>Nematoda</taxon>
        <taxon>Chromadorea</taxon>
        <taxon>Rhabditida</taxon>
        <taxon>Tylenchina</taxon>
        <taxon>Panagrolaimomorpha</taxon>
        <taxon>Strongyloidoidea</taxon>
        <taxon>Steinernematidae</taxon>
        <taxon>Steinernema</taxon>
    </lineage>
</organism>
<evidence type="ECO:0000313" key="2">
    <source>
        <dbReference type="WBParaSite" id="L893_g20354.t1"/>
    </source>
</evidence>
<dbReference type="WBParaSite" id="L893_g20354.t1">
    <property type="protein sequence ID" value="L893_g20354.t1"/>
    <property type="gene ID" value="L893_g20354"/>
</dbReference>
<name>A0A1I7YW44_9BILA</name>
<evidence type="ECO:0000313" key="1">
    <source>
        <dbReference type="Proteomes" id="UP000095287"/>
    </source>
</evidence>
<reference evidence="2" key="1">
    <citation type="submission" date="2016-11" db="UniProtKB">
        <authorList>
            <consortium name="WormBaseParasite"/>
        </authorList>
    </citation>
    <scope>IDENTIFICATION</scope>
</reference>
<dbReference type="AlphaFoldDB" id="A0A1I7YW44"/>
<sequence>MIVSICAYPSLPAEVKSMFDLAESYSSPGYAVSTRRLFVCFQFSAANVLEWIRYIGLSLQSSCRFCSTSIRLKGRIHASISMAWVDDCFTPSVTDHYDSLTGRSLQHSRFLMYAHWKLMLDERRGVQFADTRYTVAAISDGASEAEIVQAPD</sequence>